<evidence type="ECO:0000256" key="11">
    <source>
        <dbReference type="ARBA" id="ARBA00052922"/>
    </source>
</evidence>
<reference evidence="16" key="1">
    <citation type="submission" date="2025-08" db="UniProtKB">
        <authorList>
            <consortium name="Ensembl"/>
        </authorList>
    </citation>
    <scope>IDENTIFICATION</scope>
    <source>
        <strain evidence="16">Glennie</strain>
    </source>
</reference>
<evidence type="ECO:0000313" key="17">
    <source>
        <dbReference type="Proteomes" id="UP000002279"/>
    </source>
</evidence>
<evidence type="ECO:0000313" key="16">
    <source>
        <dbReference type="Ensembl" id="ENSOANP00000012154.4"/>
    </source>
</evidence>
<evidence type="ECO:0000256" key="5">
    <source>
        <dbReference type="ARBA" id="ARBA00022692"/>
    </source>
</evidence>
<dbReference type="Bgee" id="ENSOANG00000007625">
    <property type="expression patterns" value="Expressed in adult mammalian kidney and 3 other cell types or tissues"/>
</dbReference>
<dbReference type="AlphaFoldDB" id="F7C1Y4"/>
<dbReference type="STRING" id="9258.ENSOANP00000012154"/>
<dbReference type="OMA" id="LPMAEWF"/>
<evidence type="ECO:0000256" key="13">
    <source>
        <dbReference type="ARBA" id="ARBA00070170"/>
    </source>
</evidence>
<feature type="transmembrane region" description="Helical" evidence="15">
    <location>
        <begin position="374"/>
        <end position="396"/>
    </location>
</feature>
<dbReference type="InterPro" id="IPR036259">
    <property type="entry name" value="MFS_trans_sf"/>
</dbReference>
<gene>
    <name evidence="16" type="primary">MFSD2B</name>
</gene>
<dbReference type="SUPFAM" id="SSF103473">
    <property type="entry name" value="MFS general substrate transporter"/>
    <property type="match status" value="1"/>
</dbReference>
<comment type="catalytic activity">
    <reaction evidence="9">
        <text>sphinganine 1-phosphate(in) = sphinganine 1-phosphate(out)</text>
        <dbReference type="Rhea" id="RHEA:38671"/>
        <dbReference type="ChEBI" id="CHEBI:57939"/>
    </reaction>
</comment>
<dbReference type="GO" id="GO:0005886">
    <property type="term" value="C:plasma membrane"/>
    <property type="evidence" value="ECO:0000318"/>
    <property type="project" value="GO_Central"/>
</dbReference>
<keyword evidence="3" id="KW-0813">Transport</keyword>
<evidence type="ECO:0000256" key="12">
    <source>
        <dbReference type="ARBA" id="ARBA00054387"/>
    </source>
</evidence>
<organism evidence="16 17">
    <name type="scientific">Ornithorhynchus anatinus</name>
    <name type="common">Duckbill platypus</name>
    <dbReference type="NCBI Taxonomy" id="9258"/>
    <lineage>
        <taxon>Eukaryota</taxon>
        <taxon>Metazoa</taxon>
        <taxon>Chordata</taxon>
        <taxon>Craniata</taxon>
        <taxon>Vertebrata</taxon>
        <taxon>Euteleostomi</taxon>
        <taxon>Mammalia</taxon>
        <taxon>Monotremata</taxon>
        <taxon>Ornithorhynchidae</taxon>
        <taxon>Ornithorhynchus</taxon>
    </lineage>
</organism>
<feature type="transmembrane region" description="Helical" evidence="15">
    <location>
        <begin position="320"/>
        <end position="339"/>
    </location>
</feature>
<evidence type="ECO:0000256" key="6">
    <source>
        <dbReference type="ARBA" id="ARBA00022989"/>
    </source>
</evidence>
<dbReference type="FunFam" id="1.20.1250.20:FF:000260">
    <property type="entry name" value="Major facilitator superfamily domain containing 2B"/>
    <property type="match status" value="1"/>
</dbReference>
<evidence type="ECO:0000256" key="2">
    <source>
        <dbReference type="ARBA" id="ARBA00008335"/>
    </source>
</evidence>
<feature type="transmembrane region" description="Helical" evidence="15">
    <location>
        <begin position="188"/>
        <end position="206"/>
    </location>
</feature>
<feature type="transmembrane region" description="Helical" evidence="15">
    <location>
        <begin position="351"/>
        <end position="368"/>
    </location>
</feature>
<evidence type="ECO:0000256" key="15">
    <source>
        <dbReference type="SAM" id="Phobius"/>
    </source>
</evidence>
<dbReference type="GeneTree" id="ENSGT00390000005318"/>
<evidence type="ECO:0000256" key="8">
    <source>
        <dbReference type="ARBA" id="ARBA00023136"/>
    </source>
</evidence>
<dbReference type="Ensembl" id="ENSOANT00000012156.4">
    <property type="protein sequence ID" value="ENSOANP00000012154.4"/>
    <property type="gene ID" value="ENSOANG00000007625.4"/>
</dbReference>
<sequence length="519" mass="57632">MFCVRSMRGKLVAAIGTDSLIKILTRLLLSKSQDDRLSVCTKLCYGIGGAPNQVATSAIAFYLQIYLLDIARISPYQSSLVLFLGKVSGAAADPLAGFFINKSKETRIGRLMPWLLGCTPFTMISYFLLWNLPPFTTHRGLWYMAFYCSFQALATFFHVPYSALTMFLSPNQKERDSATAYRMTMEMLGTLIGATLQGLVVARVHISHNCTESLSSTSNASLPLAVPPEANEVYMTAAGIIASIYLLCVSTLFFGVKEKDDPYALLAHHNLTFFKGIKLTMKYMPFVTLVTAFLFISAAVQVEQSYFVLFCTHATKLHGHFQNLVLVILVSAVLSTPFWEWFLQKFGKKTAACGISCMVPFAVLLVIVPHLAVAYVVAFMSGVSISASLLLPWSMLPDVVDDFRVKNLDIRRPETIFYSSYVFFTKLSGGFALGISTLSLEFAGYRSGACKQSQEVAVTLKVLIGAVPTLMILIGLSVLIFYPITEERRRWSAQNLDLLRKNERELENTNTHLVLQDPQ</sequence>
<dbReference type="InParanoid" id="F7C1Y4"/>
<dbReference type="GO" id="GO:0006869">
    <property type="term" value="P:lipid transport"/>
    <property type="evidence" value="ECO:0000318"/>
    <property type="project" value="GO_Central"/>
</dbReference>
<accession>F7C1Y4</accession>
<dbReference type="GO" id="GO:0055085">
    <property type="term" value="P:transmembrane transport"/>
    <property type="evidence" value="ECO:0000318"/>
    <property type="project" value="GO_Central"/>
</dbReference>
<evidence type="ECO:0000256" key="14">
    <source>
        <dbReference type="ARBA" id="ARBA00076539"/>
    </source>
</evidence>
<name>F7C1Y4_ORNAN</name>
<feature type="transmembrane region" description="Helical" evidence="15">
    <location>
        <begin position="283"/>
        <end position="300"/>
    </location>
</feature>
<reference evidence="16" key="2">
    <citation type="submission" date="2025-09" db="UniProtKB">
        <authorList>
            <consortium name="Ensembl"/>
        </authorList>
    </citation>
    <scope>IDENTIFICATION</scope>
    <source>
        <strain evidence="16">Glennie</strain>
    </source>
</reference>
<dbReference type="GO" id="GO:0015293">
    <property type="term" value="F:symporter activity"/>
    <property type="evidence" value="ECO:0007669"/>
    <property type="project" value="InterPro"/>
</dbReference>
<feature type="transmembrane region" description="Helical" evidence="15">
    <location>
        <begin position="141"/>
        <end position="168"/>
    </location>
</feature>
<protein>
    <recommendedName>
        <fullName evidence="13">Sphingosine-1-phosphate transporter MFSD2B</fullName>
    </recommendedName>
    <alternativeName>
        <fullName evidence="14">Major facilitator superfamily domain-containing protein 2B</fullName>
    </alternativeName>
</protein>
<keyword evidence="5 15" id="KW-0812">Transmembrane</keyword>
<evidence type="ECO:0000256" key="10">
    <source>
        <dbReference type="ARBA" id="ARBA00051809"/>
    </source>
</evidence>
<dbReference type="Pfam" id="PF13347">
    <property type="entry name" value="MFS_2"/>
    <property type="match status" value="1"/>
</dbReference>
<dbReference type="eggNOG" id="KOG4830">
    <property type="taxonomic scope" value="Eukaryota"/>
</dbReference>
<evidence type="ECO:0000256" key="1">
    <source>
        <dbReference type="ARBA" id="ARBA00004651"/>
    </source>
</evidence>
<feature type="transmembrane region" description="Helical" evidence="15">
    <location>
        <begin position="111"/>
        <end position="129"/>
    </location>
</feature>
<dbReference type="Proteomes" id="UP000002279">
    <property type="component" value="Unplaced"/>
</dbReference>
<dbReference type="GO" id="GO:0008643">
    <property type="term" value="P:carbohydrate transport"/>
    <property type="evidence" value="ECO:0007669"/>
    <property type="project" value="InterPro"/>
</dbReference>
<dbReference type="Gene3D" id="1.20.1250.20">
    <property type="entry name" value="MFS general substrate transporter like domains"/>
    <property type="match status" value="2"/>
</dbReference>
<evidence type="ECO:0000256" key="4">
    <source>
        <dbReference type="ARBA" id="ARBA00022475"/>
    </source>
</evidence>
<feature type="transmembrane region" description="Helical" evidence="15">
    <location>
        <begin position="416"/>
        <end position="438"/>
    </location>
</feature>
<comment type="catalytic activity">
    <reaction evidence="10">
        <text>sphinga-4E,14Z-dienine-1-phosphate(in) = sphinga-4E,14Z-dienine-1-phosphate(out)</text>
        <dbReference type="Rhea" id="RHEA:70207"/>
        <dbReference type="ChEBI" id="CHEBI:149632"/>
    </reaction>
</comment>
<evidence type="ECO:0000256" key="7">
    <source>
        <dbReference type="ARBA" id="ARBA00023055"/>
    </source>
</evidence>
<feature type="transmembrane region" description="Helical" evidence="15">
    <location>
        <begin position="233"/>
        <end position="256"/>
    </location>
</feature>
<dbReference type="InterPro" id="IPR039672">
    <property type="entry name" value="MFS_2"/>
</dbReference>
<keyword evidence="8 15" id="KW-0472">Membrane</keyword>
<dbReference type="FunFam" id="1.20.1250.20:FF:000238">
    <property type="entry name" value="Major facilitator superfamily domain containing 2B"/>
    <property type="match status" value="1"/>
</dbReference>
<keyword evidence="17" id="KW-1185">Reference proteome</keyword>
<evidence type="ECO:0000256" key="3">
    <source>
        <dbReference type="ARBA" id="ARBA00022448"/>
    </source>
</evidence>
<keyword evidence="4" id="KW-1003">Cell membrane</keyword>
<feature type="transmembrane region" description="Helical" evidence="15">
    <location>
        <begin position="458"/>
        <end position="482"/>
    </location>
</feature>
<dbReference type="PANTHER" id="PTHR11328:SF30">
    <property type="entry name" value="SPHINGOSINE-1-PHOSPHATE TRANSPORTER MFSD2B"/>
    <property type="match status" value="1"/>
</dbReference>
<proteinExistence type="inferred from homology"/>
<dbReference type="PANTHER" id="PTHR11328">
    <property type="entry name" value="MAJOR FACILITATOR SUPERFAMILY DOMAIN-CONTAINING PROTEIN"/>
    <property type="match status" value="1"/>
</dbReference>
<dbReference type="HOGENOM" id="CLU_027408_6_1_1"/>
<comment type="subcellular location">
    <subcellularLocation>
        <location evidence="1">Cell membrane</location>
        <topology evidence="1">Multi-pass membrane protein</topology>
    </subcellularLocation>
</comment>
<comment type="function">
    <text evidence="12">Lipid transporter that specifically mediates export of sphingosine-1-phosphate in red blood cells and platelets. Sphingosine-1-phosphate is a signaling sphingolipid and its export from red blood cells into in the plasma is required for red blood cell morphology. Sphingosine-1-phosphate export from platelets is required for platelet aggregation and thrombus formation. Mediates the export of different sphingosine-1-phosphate (S1P) species, including S1P(d18:0) (sphinganine 1-phosphate), S1P (d18:1) (sphing-4-enine 1-phosphate) and S1P (d18:2) (sphinga-4E,14Z-dienine-1-phosphate). Release of sphingosine-1-phosphate is facilitated by a proton gradient. In contrast, cations, such as sodium, are not required to drive sphingosine-1-phosphate transport. In addition to export, also able to mediate S1P import. Does not transport lysophosphatidylcholine (LPC).</text>
</comment>
<dbReference type="GO" id="GO:0046624">
    <property type="term" value="F:sphingolipid transporter activity"/>
    <property type="evidence" value="ECO:0000318"/>
    <property type="project" value="GO_Central"/>
</dbReference>
<dbReference type="FunCoup" id="F7C1Y4">
    <property type="interactions" value="95"/>
</dbReference>
<evidence type="ECO:0000256" key="9">
    <source>
        <dbReference type="ARBA" id="ARBA00051006"/>
    </source>
</evidence>
<comment type="similarity">
    <text evidence="2">Belongs to the major facilitator superfamily.</text>
</comment>
<keyword evidence="6 15" id="KW-1133">Transmembrane helix</keyword>
<comment type="catalytic activity">
    <reaction evidence="11">
        <text>sphing-4-enine 1-phosphate(in) = sphing-4-enine 1-phosphate(out)</text>
        <dbReference type="Rhea" id="RHEA:38667"/>
        <dbReference type="ChEBI" id="CHEBI:60119"/>
    </reaction>
</comment>
<keyword evidence="7" id="KW-0445">Lipid transport</keyword>